<comment type="caution">
    <text evidence="1">The sequence shown here is derived from an EMBL/GenBank/DDBJ whole genome shotgun (WGS) entry which is preliminary data.</text>
</comment>
<dbReference type="AlphaFoldDB" id="A0AAV3NIU7"/>
<sequence length="118" mass="13345">MRPNMLYVTYLMFADDTLLLGQATIEEVRSFKRILSIYKKWSGQLISVQKSTLLFSPNVDGAIRIGISVLQILCKQAWKLFTEPTSYPSKVLKTRISLRENSGQRARNQAIHGGVLSV</sequence>
<gene>
    <name evidence="1" type="ORF">LIER_00541</name>
</gene>
<dbReference type="Proteomes" id="UP001454036">
    <property type="component" value="Unassembled WGS sequence"/>
</dbReference>
<keyword evidence="2" id="KW-1185">Reference proteome</keyword>
<evidence type="ECO:0000313" key="2">
    <source>
        <dbReference type="Proteomes" id="UP001454036"/>
    </source>
</evidence>
<name>A0AAV3NIU7_LITER</name>
<organism evidence="1 2">
    <name type="scientific">Lithospermum erythrorhizon</name>
    <name type="common">Purple gromwell</name>
    <name type="synonym">Lithospermum officinale var. erythrorhizon</name>
    <dbReference type="NCBI Taxonomy" id="34254"/>
    <lineage>
        <taxon>Eukaryota</taxon>
        <taxon>Viridiplantae</taxon>
        <taxon>Streptophyta</taxon>
        <taxon>Embryophyta</taxon>
        <taxon>Tracheophyta</taxon>
        <taxon>Spermatophyta</taxon>
        <taxon>Magnoliopsida</taxon>
        <taxon>eudicotyledons</taxon>
        <taxon>Gunneridae</taxon>
        <taxon>Pentapetalae</taxon>
        <taxon>asterids</taxon>
        <taxon>lamiids</taxon>
        <taxon>Boraginales</taxon>
        <taxon>Boraginaceae</taxon>
        <taxon>Boraginoideae</taxon>
        <taxon>Lithospermeae</taxon>
        <taxon>Lithospermum</taxon>
    </lineage>
</organism>
<reference evidence="1 2" key="1">
    <citation type="submission" date="2024-01" db="EMBL/GenBank/DDBJ databases">
        <title>The complete chloroplast genome sequence of Lithospermum erythrorhizon: insights into the phylogenetic relationship among Boraginaceae species and the maternal lineages of purple gromwells.</title>
        <authorList>
            <person name="Okada T."/>
            <person name="Watanabe K."/>
        </authorList>
    </citation>
    <scope>NUCLEOTIDE SEQUENCE [LARGE SCALE GENOMIC DNA]</scope>
</reference>
<accession>A0AAV3NIU7</accession>
<proteinExistence type="predicted"/>
<evidence type="ECO:0008006" key="3">
    <source>
        <dbReference type="Google" id="ProtNLM"/>
    </source>
</evidence>
<protein>
    <recommendedName>
        <fullName evidence="3">Reverse transcriptase</fullName>
    </recommendedName>
</protein>
<evidence type="ECO:0000313" key="1">
    <source>
        <dbReference type="EMBL" id="GAA0138883.1"/>
    </source>
</evidence>
<dbReference type="EMBL" id="BAABME010000042">
    <property type="protein sequence ID" value="GAA0138883.1"/>
    <property type="molecule type" value="Genomic_DNA"/>
</dbReference>